<proteinExistence type="predicted"/>
<feature type="transmembrane region" description="Helical" evidence="1">
    <location>
        <begin position="53"/>
        <end position="78"/>
    </location>
</feature>
<sequence>MPYNGPVTSGRKGNERTVLNSTQQKQYLTVPSENEIHRAGLPTQTDNDDKNTACFRACTCIAIAFIVCVLMIFVYVILITKFSAEPSINNDSLLAALIEPRHS</sequence>
<protein>
    <submittedName>
        <fullName evidence="2">Uncharacterized protein</fullName>
    </submittedName>
</protein>
<accession>A0A8S1ELT4</accession>
<dbReference type="EMBL" id="CADEPM010000002">
    <property type="protein sequence ID" value="CAB3400497.1"/>
    <property type="molecule type" value="Genomic_DNA"/>
</dbReference>
<name>A0A8S1ELT4_9PELO</name>
<keyword evidence="1" id="KW-1133">Transmembrane helix</keyword>
<reference evidence="2 3" key="1">
    <citation type="submission" date="2020-04" db="EMBL/GenBank/DDBJ databases">
        <authorList>
            <person name="Laetsch R D."/>
            <person name="Stevens L."/>
            <person name="Kumar S."/>
            <person name="Blaxter L. M."/>
        </authorList>
    </citation>
    <scope>NUCLEOTIDE SEQUENCE [LARGE SCALE GENOMIC DNA]</scope>
</reference>
<evidence type="ECO:0000313" key="2">
    <source>
        <dbReference type="EMBL" id="CAB3400497.1"/>
    </source>
</evidence>
<dbReference type="OrthoDB" id="5860786at2759"/>
<gene>
    <name evidence="2" type="ORF">CBOVIS_LOCUS3423</name>
</gene>
<keyword evidence="1" id="KW-0472">Membrane</keyword>
<keyword evidence="1" id="KW-0812">Transmembrane</keyword>
<keyword evidence="3" id="KW-1185">Reference proteome</keyword>
<dbReference type="AlphaFoldDB" id="A0A8S1ELT4"/>
<evidence type="ECO:0000256" key="1">
    <source>
        <dbReference type="SAM" id="Phobius"/>
    </source>
</evidence>
<comment type="caution">
    <text evidence="2">The sequence shown here is derived from an EMBL/GenBank/DDBJ whole genome shotgun (WGS) entry which is preliminary data.</text>
</comment>
<dbReference type="Proteomes" id="UP000494206">
    <property type="component" value="Unassembled WGS sequence"/>
</dbReference>
<organism evidence="2 3">
    <name type="scientific">Caenorhabditis bovis</name>
    <dbReference type="NCBI Taxonomy" id="2654633"/>
    <lineage>
        <taxon>Eukaryota</taxon>
        <taxon>Metazoa</taxon>
        <taxon>Ecdysozoa</taxon>
        <taxon>Nematoda</taxon>
        <taxon>Chromadorea</taxon>
        <taxon>Rhabditida</taxon>
        <taxon>Rhabditina</taxon>
        <taxon>Rhabditomorpha</taxon>
        <taxon>Rhabditoidea</taxon>
        <taxon>Rhabditidae</taxon>
        <taxon>Peloderinae</taxon>
        <taxon>Caenorhabditis</taxon>
    </lineage>
</organism>
<evidence type="ECO:0000313" key="3">
    <source>
        <dbReference type="Proteomes" id="UP000494206"/>
    </source>
</evidence>